<proteinExistence type="inferred from homology"/>
<comment type="similarity">
    <text evidence="2">Belongs to the rad21 family.</text>
</comment>
<dbReference type="Pfam" id="PF04824">
    <property type="entry name" value="Rad21_Rec8"/>
    <property type="match status" value="1"/>
</dbReference>
<dbReference type="PANTHER" id="PTHR12585">
    <property type="entry name" value="SCC1 / RAD21 FAMILY MEMBER"/>
    <property type="match status" value="1"/>
</dbReference>
<evidence type="ECO:0000256" key="1">
    <source>
        <dbReference type="ARBA" id="ARBA00004123"/>
    </source>
</evidence>
<reference evidence="7 8" key="1">
    <citation type="submission" date="2024-05" db="EMBL/GenBank/DDBJ databases">
        <title>Long read based assembly of the Candida bracarensis genome reveals expanded adhesin content.</title>
        <authorList>
            <person name="Marcet-Houben M."/>
            <person name="Ksiezopolska E."/>
            <person name="Gabaldon T."/>
        </authorList>
    </citation>
    <scope>NUCLEOTIDE SEQUENCE [LARGE SCALE GENOMIC DNA]</scope>
    <source>
        <strain evidence="7 8">CBM6</strain>
    </source>
</reference>
<sequence>MTDQRPTFSTVLKLTTKTGPLAQIWLASNMSNLTRNSVLQTSIVDSADEIAKVTGVSEDNGEYPVEHITLRTSGELLHGIVRVYSKKATFLLTDIKDTLTRITSLFRTNQRLGTTISKLSTIARVELLVLQDTVTERDVLSVPSLDFLTETDGARSAALINDSMDRRMTGAKSWDMPIEVGRRFGGDESELHEEQDSTLNLDFDLDGKDISRGPLSSSKSWDEGTRQSSEFSTTQSNNLNIEDDEFLAEGENQELELDLGFNDDNGTDQSIEVGRRADIDDMMSERPTDFGFDLDIGKELNEENEEEEEEVAEEELNIQEQDTASRRRTKNPTLTNAHPLETDTTTELSDEYVKSNSGRNLSSNVELTSSRAVDKLTTKRIWSEMAQSLSYLPTPIVENIMKFQPSKRQRLSYQDESSEFEPEMDISLGLNDDIVSDNDNNESEPPHMDIGEIYIVDEAHGEATNEDGAAEGTLDIFPTQDSEFDTSMEENRKQEIASKFTTGVARVLRESINKDTDDTTSFSSLLENFHLQDEENKNEPITKKDACSVFFSMLTLASTDCVELEQEETFGTINVTSKPNLYQEYITA</sequence>
<feature type="region of interest" description="Disordered" evidence="4">
    <location>
        <begin position="211"/>
        <end position="240"/>
    </location>
</feature>
<protein>
    <submittedName>
        <fullName evidence="7">Sister chromatid cohesion protein 1</fullName>
    </submittedName>
</protein>
<feature type="compositionally biased region" description="Polar residues" evidence="4">
    <location>
        <begin position="226"/>
        <end position="240"/>
    </location>
</feature>
<dbReference type="CDD" id="cd21791">
    <property type="entry name" value="Rad21_Rec8_M_ScScc1p-like"/>
    <property type="match status" value="1"/>
</dbReference>
<feature type="compositionally biased region" description="Acidic residues" evidence="4">
    <location>
        <begin position="302"/>
        <end position="317"/>
    </location>
</feature>
<evidence type="ECO:0000256" key="3">
    <source>
        <dbReference type="ARBA" id="ARBA00023242"/>
    </source>
</evidence>
<gene>
    <name evidence="7" type="ORF">RNJ44_01081</name>
</gene>
<feature type="region of interest" description="Disordered" evidence="4">
    <location>
        <begin position="258"/>
        <end position="277"/>
    </location>
</feature>
<dbReference type="Gene3D" id="1.10.10.580">
    <property type="entry name" value="Structural maintenance of chromosome 1. Chain E"/>
    <property type="match status" value="1"/>
</dbReference>
<evidence type="ECO:0000256" key="2">
    <source>
        <dbReference type="ARBA" id="ARBA00009870"/>
    </source>
</evidence>
<name>A0ABR4NQY5_9SACH</name>
<dbReference type="InterPro" id="IPR036390">
    <property type="entry name" value="WH_DNA-bd_sf"/>
</dbReference>
<feature type="region of interest" description="Disordered" evidence="4">
    <location>
        <begin position="301"/>
        <end position="349"/>
    </location>
</feature>
<dbReference type="EMBL" id="JBEVYD010000009">
    <property type="protein sequence ID" value="KAL3230632.1"/>
    <property type="molecule type" value="Genomic_DNA"/>
</dbReference>
<keyword evidence="8" id="KW-1185">Reference proteome</keyword>
<evidence type="ECO:0000313" key="8">
    <source>
        <dbReference type="Proteomes" id="UP001623330"/>
    </source>
</evidence>
<dbReference type="Proteomes" id="UP001623330">
    <property type="component" value="Unassembled WGS sequence"/>
</dbReference>
<dbReference type="PANTHER" id="PTHR12585:SF69">
    <property type="entry name" value="FI11703P"/>
    <property type="match status" value="1"/>
</dbReference>
<comment type="caution">
    <text evidence="7">The sequence shown here is derived from an EMBL/GenBank/DDBJ whole genome shotgun (WGS) entry which is preliminary data.</text>
</comment>
<evidence type="ECO:0000259" key="6">
    <source>
        <dbReference type="Pfam" id="PF04825"/>
    </source>
</evidence>
<comment type="subcellular location">
    <subcellularLocation>
        <location evidence="1">Nucleus</location>
    </subcellularLocation>
</comment>
<dbReference type="InterPro" id="IPR039781">
    <property type="entry name" value="Rad21/Rec8-like"/>
</dbReference>
<evidence type="ECO:0000259" key="5">
    <source>
        <dbReference type="Pfam" id="PF04824"/>
    </source>
</evidence>
<accession>A0ABR4NQY5</accession>
<dbReference type="InterPro" id="IPR023093">
    <property type="entry name" value="ScpA-like_C"/>
</dbReference>
<dbReference type="Pfam" id="PF04825">
    <property type="entry name" value="Rad21_Rec8_N"/>
    <property type="match status" value="1"/>
</dbReference>
<keyword evidence="3" id="KW-0539">Nucleus</keyword>
<feature type="domain" description="Rad21/Rec8-like protein N-terminal" evidence="6">
    <location>
        <begin position="14"/>
        <end position="110"/>
    </location>
</feature>
<evidence type="ECO:0000256" key="4">
    <source>
        <dbReference type="SAM" id="MobiDB-lite"/>
    </source>
</evidence>
<evidence type="ECO:0000313" key="7">
    <source>
        <dbReference type="EMBL" id="KAL3230632.1"/>
    </source>
</evidence>
<feature type="domain" description="Rad21/Rec8-like protein C-terminal eukaryotic" evidence="5">
    <location>
        <begin position="541"/>
        <end position="581"/>
    </location>
</feature>
<dbReference type="SUPFAM" id="SSF46785">
    <property type="entry name" value="Winged helix' DNA-binding domain"/>
    <property type="match status" value="1"/>
</dbReference>
<dbReference type="InterPro" id="IPR006909">
    <property type="entry name" value="Rad21/Rec8_C_eu"/>
</dbReference>
<dbReference type="InterPro" id="IPR006910">
    <property type="entry name" value="Rad21_Rec8_N"/>
</dbReference>
<organism evidence="7 8">
    <name type="scientific">Nakaseomyces bracarensis</name>
    <dbReference type="NCBI Taxonomy" id="273131"/>
    <lineage>
        <taxon>Eukaryota</taxon>
        <taxon>Fungi</taxon>
        <taxon>Dikarya</taxon>
        <taxon>Ascomycota</taxon>
        <taxon>Saccharomycotina</taxon>
        <taxon>Saccharomycetes</taxon>
        <taxon>Saccharomycetales</taxon>
        <taxon>Saccharomycetaceae</taxon>
        <taxon>Nakaseomyces</taxon>
    </lineage>
</organism>